<comment type="caution">
    <text evidence="1">The sequence shown here is derived from an EMBL/GenBank/DDBJ whole genome shotgun (WGS) entry which is preliminary data.</text>
</comment>
<dbReference type="EMBL" id="JAHLQT010026502">
    <property type="protein sequence ID" value="KAG7163121.1"/>
    <property type="molecule type" value="Genomic_DNA"/>
</dbReference>
<sequence length="68" mass="7567">MGTEVLWHLCPDHLTREQEIEQVLRNTSLIDITLGSWSNMANLAGGSLESWTPQSALCLLLDNCKNVV</sequence>
<name>A0A8J5JVK4_HOMAM</name>
<evidence type="ECO:0000313" key="1">
    <source>
        <dbReference type="EMBL" id="KAG7163121.1"/>
    </source>
</evidence>
<evidence type="ECO:0000313" key="2">
    <source>
        <dbReference type="Proteomes" id="UP000747542"/>
    </source>
</evidence>
<reference evidence="1" key="1">
    <citation type="journal article" date="2021" name="Sci. Adv.">
        <title>The American lobster genome reveals insights on longevity, neural, and immune adaptations.</title>
        <authorList>
            <person name="Polinski J.M."/>
            <person name="Zimin A.V."/>
            <person name="Clark K.F."/>
            <person name="Kohn A.B."/>
            <person name="Sadowski N."/>
            <person name="Timp W."/>
            <person name="Ptitsyn A."/>
            <person name="Khanna P."/>
            <person name="Romanova D.Y."/>
            <person name="Williams P."/>
            <person name="Greenwood S.J."/>
            <person name="Moroz L.L."/>
            <person name="Walt D.R."/>
            <person name="Bodnar A.G."/>
        </authorList>
    </citation>
    <scope>NUCLEOTIDE SEQUENCE</scope>
    <source>
        <strain evidence="1">GMGI-L3</strain>
    </source>
</reference>
<accession>A0A8J5JVK4</accession>
<proteinExistence type="predicted"/>
<protein>
    <submittedName>
        <fullName evidence="1">Uncharacterized protein</fullName>
    </submittedName>
</protein>
<gene>
    <name evidence="1" type="ORF">Hamer_G002197</name>
</gene>
<keyword evidence="2" id="KW-1185">Reference proteome</keyword>
<dbReference type="Proteomes" id="UP000747542">
    <property type="component" value="Unassembled WGS sequence"/>
</dbReference>
<dbReference type="AlphaFoldDB" id="A0A8J5JVK4"/>
<organism evidence="1 2">
    <name type="scientific">Homarus americanus</name>
    <name type="common">American lobster</name>
    <dbReference type="NCBI Taxonomy" id="6706"/>
    <lineage>
        <taxon>Eukaryota</taxon>
        <taxon>Metazoa</taxon>
        <taxon>Ecdysozoa</taxon>
        <taxon>Arthropoda</taxon>
        <taxon>Crustacea</taxon>
        <taxon>Multicrustacea</taxon>
        <taxon>Malacostraca</taxon>
        <taxon>Eumalacostraca</taxon>
        <taxon>Eucarida</taxon>
        <taxon>Decapoda</taxon>
        <taxon>Pleocyemata</taxon>
        <taxon>Astacidea</taxon>
        <taxon>Nephropoidea</taxon>
        <taxon>Nephropidae</taxon>
        <taxon>Homarus</taxon>
    </lineage>
</organism>